<dbReference type="PANTHER" id="PTHR45023:SF13">
    <property type="entry name" value="PUTATIVE-RELATED"/>
    <property type="match status" value="1"/>
</dbReference>
<feature type="region of interest" description="Disordered" evidence="1">
    <location>
        <begin position="54"/>
        <end position="76"/>
    </location>
</feature>
<gene>
    <name evidence="3" type="ORF">MERR_LOCUS34705</name>
</gene>
<feature type="domain" description="Myb-like" evidence="2">
    <location>
        <begin position="70"/>
        <end position="139"/>
    </location>
</feature>
<evidence type="ECO:0000259" key="2">
    <source>
        <dbReference type="PROSITE" id="PS50090"/>
    </source>
</evidence>
<feature type="region of interest" description="Disordered" evidence="1">
    <location>
        <begin position="194"/>
        <end position="247"/>
    </location>
</feature>
<feature type="compositionally biased region" description="Polar residues" evidence="1">
    <location>
        <begin position="54"/>
        <end position="69"/>
    </location>
</feature>
<reference evidence="3" key="1">
    <citation type="submission" date="2020-01" db="EMBL/GenBank/DDBJ databases">
        <authorList>
            <person name="Mishra B."/>
        </authorList>
    </citation>
    <scope>NUCLEOTIDE SEQUENCE [LARGE SCALE GENOMIC DNA]</scope>
</reference>
<name>A0A6D2KDD4_9BRAS</name>
<keyword evidence="4" id="KW-1185">Reference proteome</keyword>
<dbReference type="InterPro" id="IPR001005">
    <property type="entry name" value="SANT/Myb"/>
</dbReference>
<dbReference type="EMBL" id="CACVBM020001373">
    <property type="protein sequence ID" value="CAA7047470.1"/>
    <property type="molecule type" value="Genomic_DNA"/>
</dbReference>
<evidence type="ECO:0000313" key="3">
    <source>
        <dbReference type="EMBL" id="CAA7047470.1"/>
    </source>
</evidence>
<dbReference type="PANTHER" id="PTHR45023">
    <property type="match status" value="1"/>
</dbReference>
<proteinExistence type="predicted"/>
<organism evidence="3 4">
    <name type="scientific">Microthlaspi erraticum</name>
    <dbReference type="NCBI Taxonomy" id="1685480"/>
    <lineage>
        <taxon>Eukaryota</taxon>
        <taxon>Viridiplantae</taxon>
        <taxon>Streptophyta</taxon>
        <taxon>Embryophyta</taxon>
        <taxon>Tracheophyta</taxon>
        <taxon>Spermatophyta</taxon>
        <taxon>Magnoliopsida</taxon>
        <taxon>eudicotyledons</taxon>
        <taxon>Gunneridae</taxon>
        <taxon>Pentapetalae</taxon>
        <taxon>rosids</taxon>
        <taxon>malvids</taxon>
        <taxon>Brassicales</taxon>
        <taxon>Brassicaceae</taxon>
        <taxon>Coluteocarpeae</taxon>
        <taxon>Microthlaspi</taxon>
    </lineage>
</organism>
<dbReference type="PROSITE" id="PS50090">
    <property type="entry name" value="MYB_LIKE"/>
    <property type="match status" value="1"/>
</dbReference>
<evidence type="ECO:0000256" key="1">
    <source>
        <dbReference type="SAM" id="MobiDB-lite"/>
    </source>
</evidence>
<comment type="caution">
    <text evidence="3">The sequence shown here is derived from an EMBL/GenBank/DDBJ whole genome shotgun (WGS) entry which is preliminary data.</text>
</comment>
<sequence length="324" mass="36689">MPSAVPNYQQYYGSMMPYSSQLPFYSSVPTDNENTPNVGSTEFPGFSTQVSLGGMSSNSEAIPNAAESTSTRRKSPKWTTDQNLVLLSGWIKFGTDSIVGRNQKCESYWGKIAEYCNEHCSFDPPRDGISCKNHYNYMNPKLAKWVGAYDSAKRLQQSWWSEQDVLAKAHELYSSANKGSLNLMQEWLNVRDQPRYRSQIGGNTGSESSGSKRSRESSAGDTNSVGSSVRPIGRDAAKKKSKKKGKNAVLEVEEKEWNDFKQFKEQELERLDKIVMQQEEGNKLIKEKTESKKMKMFIKLSEKEHLNDQSKELLKKLTHDLFGN</sequence>
<dbReference type="AlphaFoldDB" id="A0A6D2KDD4"/>
<dbReference type="Proteomes" id="UP000467841">
    <property type="component" value="Unassembled WGS sequence"/>
</dbReference>
<accession>A0A6D2KDD4</accession>
<dbReference type="OrthoDB" id="1112513at2759"/>
<protein>
    <recommendedName>
        <fullName evidence="2">Myb-like domain-containing protein</fullName>
    </recommendedName>
</protein>
<evidence type="ECO:0000313" key="4">
    <source>
        <dbReference type="Proteomes" id="UP000467841"/>
    </source>
</evidence>